<dbReference type="AlphaFoldDB" id="A0A2I0JNK2"/>
<dbReference type="EMBL" id="PGOL01001488">
    <property type="protein sequence ID" value="PKI57831.1"/>
    <property type="molecule type" value="Genomic_DNA"/>
</dbReference>
<evidence type="ECO:0000313" key="4">
    <source>
        <dbReference type="Proteomes" id="UP000233551"/>
    </source>
</evidence>
<proteinExistence type="predicted"/>
<organism evidence="3 4">
    <name type="scientific">Punica granatum</name>
    <name type="common">Pomegranate</name>
    <dbReference type="NCBI Taxonomy" id="22663"/>
    <lineage>
        <taxon>Eukaryota</taxon>
        <taxon>Viridiplantae</taxon>
        <taxon>Streptophyta</taxon>
        <taxon>Embryophyta</taxon>
        <taxon>Tracheophyta</taxon>
        <taxon>Spermatophyta</taxon>
        <taxon>Magnoliopsida</taxon>
        <taxon>eudicotyledons</taxon>
        <taxon>Gunneridae</taxon>
        <taxon>Pentapetalae</taxon>
        <taxon>rosids</taxon>
        <taxon>malvids</taxon>
        <taxon>Myrtales</taxon>
        <taxon>Lythraceae</taxon>
        <taxon>Punica</taxon>
    </lineage>
</organism>
<comment type="caution">
    <text evidence="3">The sequence shown here is derived from an EMBL/GenBank/DDBJ whole genome shotgun (WGS) entry which is preliminary data.</text>
</comment>
<sequence>MECRAWGTLIFGNVVIIATLSGQTEAGGRMSVYFPWLRVSTSHSGLLAPIENTNSNPYHNPIGKTEESPAGARRTYSQSSQQRQAHRHGGVDYKRKLKATEKNTRETLREGRSRIHRTSPVIDLQPSSVSKLFHPMRKTRQYKQYSTKRAWHATSRSWQCPAVPREAEGPVPTWCNHPELPVQAGFFSGAKTVHLGSLTARYCTTLFRASSSFKTTSKHTSRHRLISPFRAKDVLSGEQYTRSCPPAARLTPSNIRCHTFQHPNVHPCIPECPSKDSTESPDSQTLPRLFPRIPRQGITFST</sequence>
<evidence type="ECO:0000256" key="2">
    <source>
        <dbReference type="SAM" id="SignalP"/>
    </source>
</evidence>
<evidence type="ECO:0000313" key="3">
    <source>
        <dbReference type="EMBL" id="PKI57831.1"/>
    </source>
</evidence>
<accession>A0A2I0JNK2</accession>
<evidence type="ECO:0008006" key="5">
    <source>
        <dbReference type="Google" id="ProtNLM"/>
    </source>
</evidence>
<name>A0A2I0JNK2_PUNGR</name>
<keyword evidence="2" id="KW-0732">Signal</keyword>
<protein>
    <recommendedName>
        <fullName evidence="5">Secreted protein</fullName>
    </recommendedName>
</protein>
<feature type="chain" id="PRO_5014188967" description="Secreted protein" evidence="2">
    <location>
        <begin position="27"/>
        <end position="302"/>
    </location>
</feature>
<keyword evidence="4" id="KW-1185">Reference proteome</keyword>
<feature type="signal peptide" evidence="2">
    <location>
        <begin position="1"/>
        <end position="26"/>
    </location>
</feature>
<feature type="compositionally biased region" description="Basic and acidic residues" evidence="1">
    <location>
        <begin position="89"/>
        <end position="112"/>
    </location>
</feature>
<dbReference type="Proteomes" id="UP000233551">
    <property type="component" value="Unassembled WGS sequence"/>
</dbReference>
<evidence type="ECO:0000256" key="1">
    <source>
        <dbReference type="SAM" id="MobiDB-lite"/>
    </source>
</evidence>
<reference evidence="3 4" key="1">
    <citation type="submission" date="2017-11" db="EMBL/GenBank/DDBJ databases">
        <title>De-novo sequencing of pomegranate (Punica granatum L.) genome.</title>
        <authorList>
            <person name="Akparov Z."/>
            <person name="Amiraslanov A."/>
            <person name="Hajiyeva S."/>
            <person name="Abbasov M."/>
            <person name="Kaur K."/>
            <person name="Hamwieh A."/>
            <person name="Solovyev V."/>
            <person name="Salamov A."/>
            <person name="Braich B."/>
            <person name="Kosarev P."/>
            <person name="Mahmoud A."/>
            <person name="Hajiyev E."/>
            <person name="Babayeva S."/>
            <person name="Izzatullayeva V."/>
            <person name="Mammadov A."/>
            <person name="Mammadov A."/>
            <person name="Sharifova S."/>
            <person name="Ojaghi J."/>
            <person name="Eynullazada K."/>
            <person name="Bayramov B."/>
            <person name="Abdulazimova A."/>
            <person name="Shahmuradov I."/>
        </authorList>
    </citation>
    <scope>NUCLEOTIDE SEQUENCE [LARGE SCALE GENOMIC DNA]</scope>
    <source>
        <strain evidence="4">cv. AG2017</strain>
        <tissue evidence="3">Leaf</tissue>
    </source>
</reference>
<gene>
    <name evidence="3" type="ORF">CRG98_021777</name>
</gene>
<feature type="region of interest" description="Disordered" evidence="1">
    <location>
        <begin position="51"/>
        <end position="112"/>
    </location>
</feature>